<comment type="caution">
    <text evidence="3">The sequence shown here is derived from an EMBL/GenBank/DDBJ whole genome shotgun (WGS) entry which is preliminary data.</text>
</comment>
<sequence>MIYIVLVVCLLSVSIQLFYILGIFSRTALYSDPDESWLSDEAIQLKQSAGKPHTSPPVSIIVCAWNELDNLQTLLPALNDQVYPVFEILIMDDRSSDGTREFLEQSAAQYERLRFIRIDREHDHVTPKKYALTTGIRNAAYDCILLTDADCQPTGDYWLAGMVAKLKNPEKQIVLGFGPYKRRKRNRWLNRLIRYETLYTAVQYFSLALAGFPYMGVGRNLMYRRKLFLENKGFYSHIRVLGGDDDLFINEVATSRNVAISLHPATFTYSKPKETFAEWWHQKQRHSSVGKYYKTRNKIWLGLLSLTHVLSWLTGPVVSLVTLIRGVATGFSALMSQAEGQLLVIATGLFLFRLLAFWVIVGRISYRLGRTVSWLTIPVLDLAMGVYYAIMGFITLKPRNKNRRMTWK</sequence>
<dbReference type="Gene3D" id="3.90.550.10">
    <property type="entry name" value="Spore Coat Polysaccharide Biosynthesis Protein SpsA, Chain A"/>
    <property type="match status" value="1"/>
</dbReference>
<evidence type="ECO:0000313" key="3">
    <source>
        <dbReference type="EMBL" id="MRS60931.1"/>
    </source>
</evidence>
<evidence type="ECO:0000313" key="4">
    <source>
        <dbReference type="Proteomes" id="UP000441754"/>
    </source>
</evidence>
<reference evidence="3 4" key="1">
    <citation type="journal article" date="2018" name="Antonie Van Leeuwenhoek">
        <title>Larkinella terrae sp. nov., isolated from soil on Jeju Island, South Korea.</title>
        <authorList>
            <person name="Ten L.N."/>
            <person name="Jeon J."/>
            <person name="Park S.J."/>
            <person name="Park S."/>
            <person name="Lee S.Y."/>
            <person name="Kim M.K."/>
            <person name="Jung H.Y."/>
        </authorList>
    </citation>
    <scope>NUCLEOTIDE SEQUENCE [LARGE SCALE GENOMIC DNA]</scope>
    <source>
        <strain evidence="3 4">KCTC 52001</strain>
    </source>
</reference>
<dbReference type="SUPFAM" id="SSF53448">
    <property type="entry name" value="Nucleotide-diphospho-sugar transferases"/>
    <property type="match status" value="1"/>
</dbReference>
<feature type="transmembrane region" description="Helical" evidence="1">
    <location>
        <begin position="6"/>
        <end position="24"/>
    </location>
</feature>
<dbReference type="AlphaFoldDB" id="A0A7K0EH72"/>
<keyword evidence="3" id="KW-0808">Transferase</keyword>
<proteinExistence type="predicted"/>
<feature type="transmembrane region" description="Helical" evidence="1">
    <location>
        <begin position="342"/>
        <end position="361"/>
    </location>
</feature>
<feature type="transmembrane region" description="Helical" evidence="1">
    <location>
        <begin position="373"/>
        <end position="396"/>
    </location>
</feature>
<keyword evidence="4" id="KW-1185">Reference proteome</keyword>
<gene>
    <name evidence="3" type="ORF">GJJ30_06460</name>
</gene>
<dbReference type="EMBL" id="WJXZ01000002">
    <property type="protein sequence ID" value="MRS60931.1"/>
    <property type="molecule type" value="Genomic_DNA"/>
</dbReference>
<dbReference type="GO" id="GO:0016740">
    <property type="term" value="F:transferase activity"/>
    <property type="evidence" value="ECO:0007669"/>
    <property type="project" value="UniProtKB-KW"/>
</dbReference>
<keyword evidence="1" id="KW-0472">Membrane</keyword>
<dbReference type="InterPro" id="IPR001173">
    <property type="entry name" value="Glyco_trans_2-like"/>
</dbReference>
<dbReference type="Proteomes" id="UP000441754">
    <property type="component" value="Unassembled WGS sequence"/>
</dbReference>
<dbReference type="InterPro" id="IPR050256">
    <property type="entry name" value="Glycosyltransferase_2"/>
</dbReference>
<feature type="transmembrane region" description="Helical" evidence="1">
    <location>
        <begin position="299"/>
        <end position="321"/>
    </location>
</feature>
<dbReference type="PANTHER" id="PTHR48090">
    <property type="entry name" value="UNDECAPRENYL-PHOSPHATE 4-DEOXY-4-FORMAMIDO-L-ARABINOSE TRANSFERASE-RELATED"/>
    <property type="match status" value="1"/>
</dbReference>
<feature type="domain" description="Glycosyltransferase 2-like" evidence="2">
    <location>
        <begin position="59"/>
        <end position="227"/>
    </location>
</feature>
<protein>
    <submittedName>
        <fullName evidence="3">Glycosyltransferase</fullName>
    </submittedName>
</protein>
<keyword evidence="1" id="KW-1133">Transmembrane helix</keyword>
<accession>A0A7K0EH72</accession>
<organism evidence="3 4">
    <name type="scientific">Larkinella terrae</name>
    <dbReference type="NCBI Taxonomy" id="2025311"/>
    <lineage>
        <taxon>Bacteria</taxon>
        <taxon>Pseudomonadati</taxon>
        <taxon>Bacteroidota</taxon>
        <taxon>Cytophagia</taxon>
        <taxon>Cytophagales</taxon>
        <taxon>Spirosomataceae</taxon>
        <taxon>Larkinella</taxon>
    </lineage>
</organism>
<evidence type="ECO:0000259" key="2">
    <source>
        <dbReference type="Pfam" id="PF00535"/>
    </source>
</evidence>
<keyword evidence="1" id="KW-0812">Transmembrane</keyword>
<dbReference type="InterPro" id="IPR029044">
    <property type="entry name" value="Nucleotide-diphossugar_trans"/>
</dbReference>
<evidence type="ECO:0000256" key="1">
    <source>
        <dbReference type="SAM" id="Phobius"/>
    </source>
</evidence>
<dbReference type="Pfam" id="PF00535">
    <property type="entry name" value="Glycos_transf_2"/>
    <property type="match status" value="1"/>
</dbReference>
<name>A0A7K0EH72_9BACT</name>
<feature type="transmembrane region" description="Helical" evidence="1">
    <location>
        <begin position="192"/>
        <end position="215"/>
    </location>
</feature>